<evidence type="ECO:0000256" key="1">
    <source>
        <dbReference type="SAM" id="MobiDB-lite"/>
    </source>
</evidence>
<dbReference type="SUPFAM" id="SSF81301">
    <property type="entry name" value="Nucleotidyltransferase"/>
    <property type="match status" value="1"/>
</dbReference>
<dbReference type="Gene3D" id="3.30.460.10">
    <property type="entry name" value="Beta Polymerase, domain 2"/>
    <property type="match status" value="1"/>
</dbReference>
<evidence type="ECO:0000313" key="3">
    <source>
        <dbReference type="Proteomes" id="UP000199213"/>
    </source>
</evidence>
<dbReference type="OrthoDB" id="9799092at2"/>
<dbReference type="Proteomes" id="UP000199213">
    <property type="component" value="Unassembled WGS sequence"/>
</dbReference>
<gene>
    <name evidence="2" type="ORF">SAMN04487820_102267</name>
</gene>
<organism evidence="2 3">
    <name type="scientific">Actinopolyspora mzabensis</name>
    <dbReference type="NCBI Taxonomy" id="995066"/>
    <lineage>
        <taxon>Bacteria</taxon>
        <taxon>Bacillati</taxon>
        <taxon>Actinomycetota</taxon>
        <taxon>Actinomycetes</taxon>
        <taxon>Actinopolysporales</taxon>
        <taxon>Actinopolysporaceae</taxon>
        <taxon>Actinopolyspora</taxon>
    </lineage>
</organism>
<proteinExistence type="predicted"/>
<dbReference type="AlphaFoldDB" id="A0A1G8WX54"/>
<dbReference type="PANTHER" id="PTHR34822">
    <property type="entry name" value="GRPB DOMAIN PROTEIN (AFU_ORTHOLOGUE AFUA_1G01530)"/>
    <property type="match status" value="1"/>
</dbReference>
<protein>
    <submittedName>
        <fullName evidence="2">GrpB protein</fullName>
    </submittedName>
</protein>
<dbReference type="Pfam" id="PF04229">
    <property type="entry name" value="GrpB"/>
    <property type="match status" value="1"/>
</dbReference>
<dbReference type="InterPro" id="IPR043519">
    <property type="entry name" value="NT_sf"/>
</dbReference>
<reference evidence="3" key="1">
    <citation type="submission" date="2016-10" db="EMBL/GenBank/DDBJ databases">
        <authorList>
            <person name="Varghese N."/>
            <person name="Submissions S."/>
        </authorList>
    </citation>
    <scope>NUCLEOTIDE SEQUENCE [LARGE SCALE GENOMIC DNA]</scope>
    <source>
        <strain evidence="3">DSM 45460</strain>
    </source>
</reference>
<keyword evidence="3" id="KW-1185">Reference proteome</keyword>
<dbReference type="RefSeq" id="WP_092626498.1">
    <property type="nucleotide sequence ID" value="NZ_FNFM01000002.1"/>
</dbReference>
<dbReference type="InterPro" id="IPR007344">
    <property type="entry name" value="GrpB/CoaE"/>
</dbReference>
<dbReference type="EMBL" id="FNFM01000002">
    <property type="protein sequence ID" value="SDJ82781.1"/>
    <property type="molecule type" value="Genomic_DNA"/>
</dbReference>
<feature type="compositionally biased region" description="Basic and acidic residues" evidence="1">
    <location>
        <begin position="1"/>
        <end position="14"/>
    </location>
</feature>
<accession>A0A1G8WX54</accession>
<dbReference type="PANTHER" id="PTHR34822:SF1">
    <property type="entry name" value="GRPB FAMILY PROTEIN"/>
    <property type="match status" value="1"/>
</dbReference>
<evidence type="ECO:0000313" key="2">
    <source>
        <dbReference type="EMBL" id="SDJ82781.1"/>
    </source>
</evidence>
<sequence>MPAPEEITRHHDPDPAENPWVHGPPAPETVAIVAYDPEWSARYRALAADIVAALGEVSLGIEHVGLTAVVGLAAKDVVDINLTVPATGGSSRGSPHGDHEELSGSRKVDGSRTERTSRQSTVPSGLRISSSSAIPVRPLPPASA</sequence>
<feature type="compositionally biased region" description="Polar residues" evidence="1">
    <location>
        <begin position="118"/>
        <end position="133"/>
    </location>
</feature>
<name>A0A1G8WX54_ACTMZ</name>
<feature type="compositionally biased region" description="Basic and acidic residues" evidence="1">
    <location>
        <begin position="95"/>
        <end position="117"/>
    </location>
</feature>
<feature type="region of interest" description="Disordered" evidence="1">
    <location>
        <begin position="84"/>
        <end position="144"/>
    </location>
</feature>
<feature type="region of interest" description="Disordered" evidence="1">
    <location>
        <begin position="1"/>
        <end position="25"/>
    </location>
</feature>